<gene>
    <name evidence="2" type="ORF">K457DRAFT_12459</name>
</gene>
<evidence type="ECO:0000313" key="2">
    <source>
        <dbReference type="EMBL" id="OAQ36806.1"/>
    </source>
</evidence>
<name>A0A197KJR1_9FUNG</name>
<dbReference type="Gene3D" id="3.80.10.10">
    <property type="entry name" value="Ribonuclease Inhibitor"/>
    <property type="match status" value="1"/>
</dbReference>
<feature type="region of interest" description="Disordered" evidence="1">
    <location>
        <begin position="979"/>
        <end position="1038"/>
    </location>
</feature>
<dbReference type="Proteomes" id="UP000078512">
    <property type="component" value="Unassembled WGS sequence"/>
</dbReference>
<protein>
    <recommendedName>
        <fullName evidence="4">RNI-like protein</fullName>
    </recommendedName>
</protein>
<proteinExistence type="predicted"/>
<reference evidence="2 3" key="1">
    <citation type="submission" date="2016-05" db="EMBL/GenBank/DDBJ databases">
        <title>Genome sequencing reveals origins of a unique bacterial endosymbiosis in the earliest lineages of terrestrial Fungi.</title>
        <authorList>
            <consortium name="DOE Joint Genome Institute"/>
            <person name="Uehling J."/>
            <person name="Gryganskyi A."/>
            <person name="Hameed K."/>
            <person name="Tschaplinski T."/>
            <person name="Misztal P."/>
            <person name="Wu S."/>
            <person name="Desiro A."/>
            <person name="Vande Pol N."/>
            <person name="Du Z.-Y."/>
            <person name="Zienkiewicz A."/>
            <person name="Zienkiewicz K."/>
            <person name="Morin E."/>
            <person name="Tisserant E."/>
            <person name="Splivallo R."/>
            <person name="Hainaut M."/>
            <person name="Henrissat B."/>
            <person name="Ohm R."/>
            <person name="Kuo A."/>
            <person name="Yan J."/>
            <person name="Lipzen A."/>
            <person name="Nolan M."/>
            <person name="Labutti K."/>
            <person name="Barry K."/>
            <person name="Goldstein A."/>
            <person name="Labbe J."/>
            <person name="Schadt C."/>
            <person name="Tuskan G."/>
            <person name="Grigoriev I."/>
            <person name="Martin F."/>
            <person name="Vilgalys R."/>
            <person name="Bonito G."/>
        </authorList>
    </citation>
    <scope>NUCLEOTIDE SEQUENCE [LARGE SCALE GENOMIC DNA]</scope>
    <source>
        <strain evidence="2 3">AG-77</strain>
    </source>
</reference>
<dbReference type="OrthoDB" id="2409706at2759"/>
<organism evidence="2 3">
    <name type="scientific">Linnemannia elongata AG-77</name>
    <dbReference type="NCBI Taxonomy" id="1314771"/>
    <lineage>
        <taxon>Eukaryota</taxon>
        <taxon>Fungi</taxon>
        <taxon>Fungi incertae sedis</taxon>
        <taxon>Mucoromycota</taxon>
        <taxon>Mortierellomycotina</taxon>
        <taxon>Mortierellomycetes</taxon>
        <taxon>Mortierellales</taxon>
        <taxon>Mortierellaceae</taxon>
        <taxon>Linnemannia</taxon>
    </lineage>
</organism>
<dbReference type="SUPFAM" id="SSF52047">
    <property type="entry name" value="RNI-like"/>
    <property type="match status" value="1"/>
</dbReference>
<dbReference type="EMBL" id="KV442011">
    <property type="protein sequence ID" value="OAQ36806.1"/>
    <property type="molecule type" value="Genomic_DNA"/>
</dbReference>
<evidence type="ECO:0008006" key="4">
    <source>
        <dbReference type="Google" id="ProtNLM"/>
    </source>
</evidence>
<evidence type="ECO:0000313" key="3">
    <source>
        <dbReference type="Proteomes" id="UP000078512"/>
    </source>
</evidence>
<feature type="compositionally biased region" description="Polar residues" evidence="1">
    <location>
        <begin position="320"/>
        <end position="337"/>
    </location>
</feature>
<dbReference type="InterPro" id="IPR032675">
    <property type="entry name" value="LRR_dom_sf"/>
</dbReference>
<sequence>MTPHQRFRQGDKVVSIAVRIDKTTGEYYSRITDIQKFFPDASLFNLDGVFLNYLEDEYDQVYDPARIAHYPNDIIDIIVTDPVQIPISPPVALSGLLLSQANSEHSNLITSMGPSTNSIDLKMSNLSLRPLPSATSTTLTQTLLDVPLPYSSPSSSSTSNVVTLQTTSIARPMAILSTMAMDITQLQQQIERSTDQQSAYHQQLLTQLVQMVGQMNEMLQEQAASKAREEQMLQEHAESKIREEQMLKMQQETIDRLIVNQQRVDALLVQNYELHEYPIPRLFVVLPDSFNDWDPRNFLMERFRLFFLCECGDDCGSGTGQTPSSDTLGTANTASTTPIPARNSIHLAKHEGYELSRPTEFFDQYGPYVLGMLRILQHCLAVAAMAAPVAALADSGLKDVMEGVKSISESTINAVDMSINILENKLGDGDVADNLATTAFYGQEGATMFENLATLEGADLRRLDTFLRNNDKDKILGNLYRITTEQGHVKWVCFEHYQEKYRATALASFVQSVETSGGVYDPYLGQVTINLKSGTTSKDFFRRLVTQAPAVQGLDVTLDWDFRSADLVTLVDMVAKSNVKVVKLDLQDDHTSNATIASLRPGKGRYHSLLGLLSNTKICSLQFSNLYLLGTRTSNLPSGFIAPWLQSFCFYGQTNEEDRNRLTDIISHCSQLVDLRLINEVWCSMGLSLEQALFSLKRLRRLHLSGWDLSHDQGNVSDPRPMKEIVYYANLEDVRGLTKTIRKSGPVLEVLVLFCTTGRVFDITPENPSPISPLGEREVAPTEPLSVPHLSALTHLDISTLLTRLSLQYLSTVLPRLDLVHFGCNGGSHELLQHCNFASLKSLSIVDVYDTDLKLLLDMKGDGTARATWDRLEQLSIRVVTFNTKVPTTFLQSVQERVLALCFKKQNIPYPALNLYNCFTKYQALTAVLQAINLSKLQEISICNSLYYPTAEHALAKRINEFTESLVVRLGERSYSQYFEHGGKPRTDAGSSETLPRHRNQNPKHRTVEAQPLKLPEPEPSSEPGTWVDTDPEECTNG</sequence>
<keyword evidence="3" id="KW-1185">Reference proteome</keyword>
<feature type="region of interest" description="Disordered" evidence="1">
    <location>
        <begin position="318"/>
        <end position="337"/>
    </location>
</feature>
<accession>A0A197KJR1</accession>
<dbReference type="AlphaFoldDB" id="A0A197KJR1"/>
<evidence type="ECO:0000256" key="1">
    <source>
        <dbReference type="SAM" id="MobiDB-lite"/>
    </source>
</evidence>